<organism evidence="1 2">
    <name type="scientific">Vreelandella zhaodongensis</name>
    <name type="common">Halomonas zhaodongensis</name>
    <dbReference type="NCBI Taxonomy" id="1176240"/>
    <lineage>
        <taxon>Bacteria</taxon>
        <taxon>Pseudomonadati</taxon>
        <taxon>Pseudomonadota</taxon>
        <taxon>Gammaproteobacteria</taxon>
        <taxon>Oceanospirillales</taxon>
        <taxon>Halomonadaceae</taxon>
        <taxon>Vreelandella</taxon>
    </lineage>
</organism>
<reference evidence="1 2" key="1">
    <citation type="journal article" date="2013" name="Antonie Van Leeuwenhoek">
        <title>Halomonas zhaodongensis sp. nov., a slightly halophilic bacterium isolated from saline-alkaline soils in Zhaodong, China.</title>
        <authorList>
            <person name="Jiang J."/>
            <person name="Pan Y."/>
            <person name="Meng L."/>
            <person name="Hu S."/>
            <person name="Zhang X."/>
            <person name="Hu B."/>
            <person name="Meng J."/>
            <person name="Li C."/>
            <person name="Huang H."/>
            <person name="Wang K."/>
            <person name="Su T."/>
        </authorList>
    </citation>
    <scope>NUCLEOTIDE SEQUENCE [LARGE SCALE GENOMIC DNA]</scope>
    <source>
        <strain evidence="1 2">NEAU-ST10-25</strain>
    </source>
</reference>
<accession>A0ABX2SSN1</accession>
<evidence type="ECO:0000313" key="1">
    <source>
        <dbReference type="EMBL" id="NYS44605.1"/>
    </source>
</evidence>
<protein>
    <recommendedName>
        <fullName evidence="3">FeS cluster biogenesis domain-containing protein</fullName>
    </recommendedName>
</protein>
<dbReference type="InterPro" id="IPR049744">
    <property type="entry name" value="CC/Se_fam"/>
</dbReference>
<keyword evidence="2" id="KW-1185">Reference proteome</keyword>
<sequence>MTNMIHIDNAAIAFVQQQGGVVTVRLSPKHGCCGGLASVAVAETQAPNNPEAFQRQVYQGITLWVAPELAAQGLRIGVEGWWKLRHLYVDGAALSAG</sequence>
<proteinExistence type="predicted"/>
<dbReference type="NCBIfam" id="NF041239">
    <property type="entry name" value="Moor_selen_rel"/>
    <property type="match status" value="1"/>
</dbReference>
<comment type="caution">
    <text evidence="1">The sequence shown here is derived from an EMBL/GenBank/DDBJ whole genome shotgun (WGS) entry which is preliminary data.</text>
</comment>
<gene>
    <name evidence="1" type="ORF">HZS79_06515</name>
</gene>
<dbReference type="Proteomes" id="UP000528918">
    <property type="component" value="Unassembled WGS sequence"/>
</dbReference>
<dbReference type="EMBL" id="JACCDD010000003">
    <property type="protein sequence ID" value="NYS44605.1"/>
    <property type="molecule type" value="Genomic_DNA"/>
</dbReference>
<name>A0ABX2SSN1_VREZH</name>
<evidence type="ECO:0000313" key="2">
    <source>
        <dbReference type="Proteomes" id="UP000528918"/>
    </source>
</evidence>
<evidence type="ECO:0008006" key="3">
    <source>
        <dbReference type="Google" id="ProtNLM"/>
    </source>
</evidence>